<dbReference type="STRING" id="742725.HMPREF9450_01906"/>
<organism evidence="5 6">
    <name type="scientific">Alistipes indistinctus YIT 12060</name>
    <dbReference type="NCBI Taxonomy" id="742725"/>
    <lineage>
        <taxon>Bacteria</taxon>
        <taxon>Pseudomonadati</taxon>
        <taxon>Bacteroidota</taxon>
        <taxon>Bacteroidia</taxon>
        <taxon>Bacteroidales</taxon>
        <taxon>Rikenellaceae</taxon>
        <taxon>Alistipes</taxon>
    </lineage>
</organism>
<dbReference type="SUPFAM" id="SSF56349">
    <property type="entry name" value="DNA breaking-rejoining enzymes"/>
    <property type="match status" value="1"/>
</dbReference>
<comment type="caution">
    <text evidence="5">The sequence shown here is derived from an EMBL/GenBank/DDBJ whole genome shotgun (WGS) entry which is preliminary data.</text>
</comment>
<dbReference type="PROSITE" id="PS51898">
    <property type="entry name" value="TYR_RECOMBINASE"/>
    <property type="match status" value="1"/>
</dbReference>
<dbReference type="PANTHER" id="PTHR30349:SF64">
    <property type="entry name" value="PROPHAGE INTEGRASE INTD-RELATED"/>
    <property type="match status" value="1"/>
</dbReference>
<evidence type="ECO:0000256" key="2">
    <source>
        <dbReference type="ARBA" id="ARBA00023125"/>
    </source>
</evidence>
<dbReference type="InterPro" id="IPR010998">
    <property type="entry name" value="Integrase_recombinase_N"/>
</dbReference>
<evidence type="ECO:0000313" key="5">
    <source>
        <dbReference type="EMBL" id="EHB91857.1"/>
    </source>
</evidence>
<dbReference type="PANTHER" id="PTHR30349">
    <property type="entry name" value="PHAGE INTEGRASE-RELATED"/>
    <property type="match status" value="1"/>
</dbReference>
<dbReference type="Pfam" id="PF13102">
    <property type="entry name" value="Phage_int_SAM_5"/>
    <property type="match status" value="1"/>
</dbReference>
<dbReference type="InterPro" id="IPR002104">
    <property type="entry name" value="Integrase_catalytic"/>
</dbReference>
<keyword evidence="2" id="KW-0238">DNA-binding</keyword>
<dbReference type="RefSeq" id="WP_009134712.1">
    <property type="nucleotide sequence ID" value="NZ_CP102250.1"/>
</dbReference>
<dbReference type="InterPro" id="IPR050090">
    <property type="entry name" value="Tyrosine_recombinase_XerCD"/>
</dbReference>
<dbReference type="InterPro" id="IPR011010">
    <property type="entry name" value="DNA_brk_join_enz"/>
</dbReference>
<dbReference type="GO" id="GO:0015074">
    <property type="term" value="P:DNA integration"/>
    <property type="evidence" value="ECO:0007669"/>
    <property type="project" value="InterPro"/>
</dbReference>
<feature type="domain" description="Tyr recombinase" evidence="4">
    <location>
        <begin position="223"/>
        <end position="416"/>
    </location>
</feature>
<proteinExistence type="inferred from homology"/>
<evidence type="ECO:0000256" key="1">
    <source>
        <dbReference type="ARBA" id="ARBA00008857"/>
    </source>
</evidence>
<dbReference type="Gene3D" id="1.10.443.10">
    <property type="entry name" value="Intergrase catalytic core"/>
    <property type="match status" value="1"/>
</dbReference>
<dbReference type="Gene3D" id="1.10.150.130">
    <property type="match status" value="1"/>
</dbReference>
<dbReference type="GeneID" id="92815066"/>
<dbReference type="AlphaFoldDB" id="G5HB91"/>
<evidence type="ECO:0000256" key="3">
    <source>
        <dbReference type="ARBA" id="ARBA00023172"/>
    </source>
</evidence>
<dbReference type="InterPro" id="IPR013762">
    <property type="entry name" value="Integrase-like_cat_sf"/>
</dbReference>
<accession>G5HB91</accession>
<name>G5HB91_9BACT</name>
<protein>
    <recommendedName>
        <fullName evidence="4">Tyr recombinase domain-containing protein</fullName>
    </recommendedName>
</protein>
<dbReference type="GO" id="GO:0003677">
    <property type="term" value="F:DNA binding"/>
    <property type="evidence" value="ECO:0007669"/>
    <property type="project" value="UniProtKB-KW"/>
</dbReference>
<dbReference type="EMBL" id="ADLD01000013">
    <property type="protein sequence ID" value="EHB91857.1"/>
    <property type="molecule type" value="Genomic_DNA"/>
</dbReference>
<comment type="similarity">
    <text evidence="1">Belongs to the 'phage' integrase family.</text>
</comment>
<dbReference type="HOGENOM" id="CLU_033139_0_1_10"/>
<sequence>MPDNNTYTATSYVRMDLRYERQKDHTYPIILVVYHNYVKRKYKTSFRATKEEWELSQSLKKSKIPKIKLLKSQLKEIENESDRIIETISDNFSFDKFEKLYLGDKAESVKNQQDVYNGFQNKIDESNDLGKFGTAGIYKDAMICLKKRHKILKYGDITYQFLKELEHFMLSHKYSISTVALYMRCLRHIYKRAIRAKLILKKQFPFGKSDDDEEKYIIPSPEDNKRALDEKDLIKILNYQPTWESEAKAFALWRFCFFCNGMNAVDAFNLKYEQFNNGFLDYVRQKTASTTKQRMTIHIYHSSAIQNIVDEWGNQDRRPDNYVFDIFNQKQTPKEQFDTRKRYIRVINDRMQDIAKKLGITAQITTMVARHTWATTLMRRGLSTTFIQKGFGHTSITTTEKYLGDFTTDQKKDAAIMLANLIK</sequence>
<reference evidence="5 6" key="1">
    <citation type="submission" date="2011-08" db="EMBL/GenBank/DDBJ databases">
        <title>The Genome Sequence of Alistipes indistinctus YIT 12060.</title>
        <authorList>
            <consortium name="The Broad Institute Genome Sequencing Platform"/>
            <person name="Earl A."/>
            <person name="Ward D."/>
            <person name="Feldgarden M."/>
            <person name="Gevers D."/>
            <person name="Morotomi M."/>
            <person name="Young S.K."/>
            <person name="Zeng Q."/>
            <person name="Gargeya S."/>
            <person name="Fitzgerald M."/>
            <person name="Haas B."/>
            <person name="Abouelleil A."/>
            <person name="Alvarado L."/>
            <person name="Arachchi H.M."/>
            <person name="Berlin A."/>
            <person name="Brown A."/>
            <person name="Chapman S.B."/>
            <person name="Chen Z."/>
            <person name="Dunbar C."/>
            <person name="Freedman E."/>
            <person name="Gearin G."/>
            <person name="Gellesch M."/>
            <person name="Goldberg J."/>
            <person name="Griggs A."/>
            <person name="Gujja S."/>
            <person name="Heiman D."/>
            <person name="Howarth C."/>
            <person name="Larson L."/>
            <person name="Lui A."/>
            <person name="MacDonald P.J.P."/>
            <person name="Montmayeur A."/>
            <person name="Murphy C."/>
            <person name="Neiman D."/>
            <person name="Pearson M."/>
            <person name="Priest M."/>
            <person name="Roberts A."/>
            <person name="Saif S."/>
            <person name="Shea T."/>
            <person name="Shenoy N."/>
            <person name="Sisk P."/>
            <person name="Stolte C."/>
            <person name="Sykes S."/>
            <person name="Wortman J."/>
            <person name="Nusbaum C."/>
            <person name="Birren B."/>
        </authorList>
    </citation>
    <scope>NUCLEOTIDE SEQUENCE [LARGE SCALE GENOMIC DNA]</scope>
    <source>
        <strain evidence="5 6">YIT 12060</strain>
    </source>
</reference>
<dbReference type="eggNOG" id="COG0582">
    <property type="taxonomic scope" value="Bacteria"/>
</dbReference>
<dbReference type="OrthoDB" id="1094492at2"/>
<dbReference type="Proteomes" id="UP000006008">
    <property type="component" value="Unassembled WGS sequence"/>
</dbReference>
<keyword evidence="3" id="KW-0233">DNA recombination</keyword>
<gene>
    <name evidence="5" type="ORF">HMPREF9450_01906</name>
</gene>
<dbReference type="Pfam" id="PF00589">
    <property type="entry name" value="Phage_integrase"/>
    <property type="match status" value="1"/>
</dbReference>
<dbReference type="PATRIC" id="fig|742725.3.peg.2004"/>
<keyword evidence="6" id="KW-1185">Reference proteome</keyword>
<evidence type="ECO:0000313" key="6">
    <source>
        <dbReference type="Proteomes" id="UP000006008"/>
    </source>
</evidence>
<evidence type="ECO:0000259" key="4">
    <source>
        <dbReference type="PROSITE" id="PS51898"/>
    </source>
</evidence>
<dbReference type="GO" id="GO:0006310">
    <property type="term" value="P:DNA recombination"/>
    <property type="evidence" value="ECO:0007669"/>
    <property type="project" value="UniProtKB-KW"/>
</dbReference>
<dbReference type="InterPro" id="IPR025269">
    <property type="entry name" value="SAM-like_dom"/>
</dbReference>